<dbReference type="OMA" id="HIHKHRS"/>
<dbReference type="InterPro" id="IPR053064">
    <property type="entry name" value="Ankyrin-MYND_domain-protein"/>
</dbReference>
<dbReference type="SUPFAM" id="SSF82185">
    <property type="entry name" value="Histone H3 K4-specific methyltransferase SET7/9 N-terminal domain"/>
    <property type="match status" value="1"/>
</dbReference>
<reference evidence="2" key="2">
    <citation type="submission" date="2025-09" db="UniProtKB">
        <authorList>
            <consortium name="Ensembl"/>
        </authorList>
    </citation>
    <scope>IDENTIFICATION</scope>
</reference>
<evidence type="ECO:0000256" key="1">
    <source>
        <dbReference type="ARBA" id="ARBA00022737"/>
    </source>
</evidence>
<keyword evidence="1" id="KW-0677">Repeat</keyword>
<sequence>SWPTGQKFIGKYYLNRKEGYGQLIYPDGASFQFITLRAQGLYHMDQRFGPGVMTYSDGRQDVGLWLGNHLLKLCTLVEESFSLNSFPEYAAFNEPSVNTGLWTQVPVDHFITYERFILLPGIERYCTDGDHLPLPPGRRRELDKLFYGELWEPDPHPYQGYKREPLSSLPLRPRMQACYVLVPNNVLRENTYMLCIYTFVFQTAS</sequence>
<dbReference type="Proteomes" id="UP000264800">
    <property type="component" value="Unplaced"/>
</dbReference>
<dbReference type="Ensembl" id="ENSKMAT00000012250.1">
    <property type="protein sequence ID" value="ENSKMAP00000012068.1"/>
    <property type="gene ID" value="ENSKMAG00000009064.1"/>
</dbReference>
<reference evidence="2" key="1">
    <citation type="submission" date="2025-08" db="UniProtKB">
        <authorList>
            <consortium name="Ensembl"/>
        </authorList>
    </citation>
    <scope>IDENTIFICATION</scope>
</reference>
<dbReference type="STRING" id="37003.ENSKMAP00000012068"/>
<name>A0A3Q3A6K9_KRYMA</name>
<organism evidence="2 3">
    <name type="scientific">Kryptolebias marmoratus</name>
    <name type="common">Mangrove killifish</name>
    <name type="synonym">Rivulus marmoratus</name>
    <dbReference type="NCBI Taxonomy" id="37003"/>
    <lineage>
        <taxon>Eukaryota</taxon>
        <taxon>Metazoa</taxon>
        <taxon>Chordata</taxon>
        <taxon>Craniata</taxon>
        <taxon>Vertebrata</taxon>
        <taxon>Euteleostomi</taxon>
        <taxon>Actinopterygii</taxon>
        <taxon>Neopterygii</taxon>
        <taxon>Teleostei</taxon>
        <taxon>Neoteleostei</taxon>
        <taxon>Acanthomorphata</taxon>
        <taxon>Ovalentaria</taxon>
        <taxon>Atherinomorphae</taxon>
        <taxon>Cyprinodontiformes</taxon>
        <taxon>Rivulidae</taxon>
        <taxon>Kryptolebias</taxon>
    </lineage>
</organism>
<dbReference type="PANTHER" id="PTHR15897">
    <property type="entry name" value="ANKYRIN REPEAT AND MYND DOMAIN PROTEIN 1"/>
    <property type="match status" value="1"/>
</dbReference>
<accession>A0A3Q3A6K9</accession>
<dbReference type="PANTHER" id="PTHR15897:SF2">
    <property type="entry name" value="ANKYRIN REPEAT AND MYND DOMAIN-CONTAINING PROTEIN 1"/>
    <property type="match status" value="1"/>
</dbReference>
<evidence type="ECO:0000313" key="3">
    <source>
        <dbReference type="Proteomes" id="UP000264800"/>
    </source>
</evidence>
<dbReference type="Pfam" id="PF02493">
    <property type="entry name" value="MORN"/>
    <property type="match status" value="2"/>
</dbReference>
<dbReference type="InterPro" id="IPR003409">
    <property type="entry name" value="MORN"/>
</dbReference>
<dbReference type="AlphaFoldDB" id="A0A3Q3A6K9"/>
<proteinExistence type="predicted"/>
<evidence type="ECO:0008006" key="4">
    <source>
        <dbReference type="Google" id="ProtNLM"/>
    </source>
</evidence>
<keyword evidence="3" id="KW-1185">Reference proteome</keyword>
<protein>
    <recommendedName>
        <fullName evidence="4">Ankyrin repeat and MYND domain containing 1</fullName>
    </recommendedName>
</protein>
<evidence type="ECO:0000313" key="2">
    <source>
        <dbReference type="Ensembl" id="ENSKMAP00000012068.1"/>
    </source>
</evidence>
<dbReference type="GeneTree" id="ENSGT00460000041630"/>